<evidence type="ECO:0000256" key="4">
    <source>
        <dbReference type="ARBA" id="ARBA00010441"/>
    </source>
</evidence>
<proteinExistence type="inferred from homology"/>
<keyword evidence="16" id="KW-0808">Transferase</keyword>
<dbReference type="PIRSF" id="PIRSF000847">
    <property type="entry name" value="Phos_ph_gly_syn"/>
    <property type="match status" value="1"/>
</dbReference>
<dbReference type="EMBL" id="JAUSVK010000001">
    <property type="protein sequence ID" value="MDQ0395139.1"/>
    <property type="molecule type" value="Genomic_DNA"/>
</dbReference>
<dbReference type="Gene3D" id="1.20.120.1760">
    <property type="match status" value="1"/>
</dbReference>
<feature type="transmembrane region" description="Helical" evidence="15">
    <location>
        <begin position="68"/>
        <end position="90"/>
    </location>
</feature>
<keyword evidence="11 15" id="KW-0472">Membrane</keyword>
<feature type="transmembrane region" description="Helical" evidence="15">
    <location>
        <begin position="146"/>
        <end position="167"/>
    </location>
</feature>
<evidence type="ECO:0000256" key="8">
    <source>
        <dbReference type="ARBA" id="ARBA00022692"/>
    </source>
</evidence>
<accession>A0ABU0FKK5</accession>
<evidence type="ECO:0000313" key="16">
    <source>
        <dbReference type="EMBL" id="MDQ0395139.1"/>
    </source>
</evidence>
<evidence type="ECO:0000256" key="1">
    <source>
        <dbReference type="ARBA" id="ARBA00004141"/>
    </source>
</evidence>
<comment type="subcellular location">
    <subcellularLocation>
        <location evidence="1">Membrane</location>
        <topology evidence="1">Multi-pass membrane protein</topology>
    </subcellularLocation>
</comment>
<keyword evidence="13" id="KW-1208">Phospholipid metabolism</keyword>
<evidence type="ECO:0000256" key="6">
    <source>
        <dbReference type="ARBA" id="ARBA00014944"/>
    </source>
</evidence>
<dbReference type="RefSeq" id="WP_307433527.1">
    <property type="nucleotide sequence ID" value="NZ_JAUSVK010000001.1"/>
</dbReference>
<evidence type="ECO:0000313" key="17">
    <source>
        <dbReference type="Proteomes" id="UP001237448"/>
    </source>
</evidence>
<dbReference type="InterPro" id="IPR043130">
    <property type="entry name" value="CDP-OH_PTrfase_TM_dom"/>
</dbReference>
<sequence>MTIPNLITIFRFCLVPLSVWCIGSDAWNWAFVAFVVAGVSDGVDGFVAKRFDMRSELGALLDPLADKALLVSIFVTLGVVGAVPAWLVILVVFRDLMIIGAVLVSWVMGTPMKIAPLPLSKLNTGVQIAFVALVLFSKGTGWPLPLLVEVGSAAVAGLTVLSAAAYLRQWLNHMAA</sequence>
<dbReference type="InterPro" id="IPR050324">
    <property type="entry name" value="CDP-alcohol_PTase-I"/>
</dbReference>
<name>A0ABU0FKK5_9HYPH</name>
<keyword evidence="17" id="KW-1185">Reference proteome</keyword>
<comment type="pathway">
    <text evidence="3">Lipid metabolism.</text>
</comment>
<evidence type="ECO:0000256" key="15">
    <source>
        <dbReference type="SAM" id="Phobius"/>
    </source>
</evidence>
<organism evidence="16 17">
    <name type="scientific">Labrys monachus</name>
    <dbReference type="NCBI Taxonomy" id="217067"/>
    <lineage>
        <taxon>Bacteria</taxon>
        <taxon>Pseudomonadati</taxon>
        <taxon>Pseudomonadota</taxon>
        <taxon>Alphaproteobacteria</taxon>
        <taxon>Hyphomicrobiales</taxon>
        <taxon>Xanthobacteraceae</taxon>
        <taxon>Labrys</taxon>
    </lineage>
</organism>
<evidence type="ECO:0000256" key="12">
    <source>
        <dbReference type="ARBA" id="ARBA00023209"/>
    </source>
</evidence>
<comment type="pathway">
    <text evidence="2">Phospholipid metabolism; phosphatidylglycerol biosynthesis; phosphatidylglycerol from CDP-diacylglycerol: step 1/2.</text>
</comment>
<evidence type="ECO:0000256" key="10">
    <source>
        <dbReference type="ARBA" id="ARBA00023098"/>
    </source>
</evidence>
<evidence type="ECO:0000256" key="7">
    <source>
        <dbReference type="ARBA" id="ARBA00022516"/>
    </source>
</evidence>
<comment type="catalytic activity">
    <reaction evidence="14">
        <text>a CDP-1,2-diacyl-sn-glycerol + sn-glycerol 3-phosphate = a 1,2-diacyl-sn-glycero-3-phospho-(1'-sn-glycero-3'-phosphate) + CMP + H(+)</text>
        <dbReference type="Rhea" id="RHEA:12593"/>
        <dbReference type="ChEBI" id="CHEBI:15378"/>
        <dbReference type="ChEBI" id="CHEBI:57597"/>
        <dbReference type="ChEBI" id="CHEBI:58332"/>
        <dbReference type="ChEBI" id="CHEBI:60110"/>
        <dbReference type="ChEBI" id="CHEBI:60377"/>
        <dbReference type="EC" id="2.7.8.5"/>
    </reaction>
</comment>
<dbReference type="PANTHER" id="PTHR14269">
    <property type="entry name" value="CDP-DIACYLGLYCEROL--GLYCEROL-3-PHOSPHATE 3-PHOSPHATIDYLTRANSFERASE-RELATED"/>
    <property type="match status" value="1"/>
</dbReference>
<gene>
    <name evidence="16" type="ORF">J3R73_004931</name>
</gene>
<dbReference type="EC" id="2.7.8.5" evidence="5"/>
<evidence type="ECO:0000256" key="3">
    <source>
        <dbReference type="ARBA" id="ARBA00005189"/>
    </source>
</evidence>
<keyword evidence="7" id="KW-0444">Lipid biosynthesis</keyword>
<evidence type="ECO:0000256" key="11">
    <source>
        <dbReference type="ARBA" id="ARBA00023136"/>
    </source>
</evidence>
<feature type="transmembrane region" description="Helical" evidence="15">
    <location>
        <begin position="96"/>
        <end position="115"/>
    </location>
</feature>
<protein>
    <recommendedName>
        <fullName evidence="6">CDP-diacylglycerol--glycerol-3-phosphate 3-phosphatidyltransferase</fullName>
        <ecNumber evidence="5">2.7.8.5</ecNumber>
    </recommendedName>
</protein>
<reference evidence="16 17" key="1">
    <citation type="submission" date="2023-07" db="EMBL/GenBank/DDBJ databases">
        <title>Genomic Encyclopedia of Type Strains, Phase IV (KMG-IV): sequencing the most valuable type-strain genomes for metagenomic binning, comparative biology and taxonomic classification.</title>
        <authorList>
            <person name="Goeker M."/>
        </authorList>
    </citation>
    <scope>NUCLEOTIDE SEQUENCE [LARGE SCALE GENOMIC DNA]</scope>
    <source>
        <strain evidence="16 17">DSM 5896</strain>
    </source>
</reference>
<evidence type="ECO:0000256" key="14">
    <source>
        <dbReference type="ARBA" id="ARBA00048586"/>
    </source>
</evidence>
<evidence type="ECO:0000256" key="5">
    <source>
        <dbReference type="ARBA" id="ARBA00013170"/>
    </source>
</evidence>
<evidence type="ECO:0000256" key="13">
    <source>
        <dbReference type="ARBA" id="ARBA00023264"/>
    </source>
</evidence>
<dbReference type="InterPro" id="IPR004570">
    <property type="entry name" value="Phosphatidylglycerol_P_synth"/>
</dbReference>
<evidence type="ECO:0000256" key="9">
    <source>
        <dbReference type="ARBA" id="ARBA00022989"/>
    </source>
</evidence>
<keyword evidence="8 15" id="KW-0812">Transmembrane</keyword>
<keyword evidence="9 15" id="KW-1133">Transmembrane helix</keyword>
<dbReference type="Proteomes" id="UP001237448">
    <property type="component" value="Unassembled WGS sequence"/>
</dbReference>
<dbReference type="Pfam" id="PF01066">
    <property type="entry name" value="CDP-OH_P_transf"/>
    <property type="match status" value="1"/>
</dbReference>
<dbReference type="GO" id="GO:0043337">
    <property type="term" value="F:cardiolipin synthase (CMP-forming)"/>
    <property type="evidence" value="ECO:0007669"/>
    <property type="project" value="UniProtKB-EC"/>
</dbReference>
<dbReference type="InterPro" id="IPR000462">
    <property type="entry name" value="CDP-OH_P_trans"/>
</dbReference>
<comment type="caution">
    <text evidence="16">The sequence shown here is derived from an EMBL/GenBank/DDBJ whole genome shotgun (WGS) entry which is preliminary data.</text>
</comment>
<dbReference type="PANTHER" id="PTHR14269:SF62">
    <property type="entry name" value="CDP-DIACYLGLYCEROL--GLYCEROL-3-PHOSPHATE 3-PHOSPHATIDYLTRANSFERASE 1, CHLOROPLASTIC"/>
    <property type="match status" value="1"/>
</dbReference>
<comment type="similarity">
    <text evidence="4">Belongs to the CDP-alcohol phosphatidyltransferase class-I family.</text>
</comment>
<keyword evidence="10" id="KW-0443">Lipid metabolism</keyword>
<evidence type="ECO:0000256" key="2">
    <source>
        <dbReference type="ARBA" id="ARBA00005042"/>
    </source>
</evidence>
<keyword evidence="12" id="KW-0594">Phospholipid biosynthesis</keyword>